<feature type="chain" id="PRO_5047168469" description="Transmembrane protein" evidence="2">
    <location>
        <begin position="20"/>
        <end position="324"/>
    </location>
</feature>
<proteinExistence type="predicted"/>
<evidence type="ECO:0008006" key="5">
    <source>
        <dbReference type="Google" id="ProtNLM"/>
    </source>
</evidence>
<keyword evidence="2" id="KW-0732">Signal</keyword>
<accession>A0ABR3EUU0</accession>
<feature type="transmembrane region" description="Helical" evidence="1">
    <location>
        <begin position="154"/>
        <end position="179"/>
    </location>
</feature>
<dbReference type="PANTHER" id="PTHR38848">
    <property type="entry name" value="G-PROTEIN COUPLED RECEPTORS FAMILY 3 PROFILE DOMAIN-CONTAINING PROTEIN"/>
    <property type="match status" value="1"/>
</dbReference>
<organism evidence="3 4">
    <name type="scientific">Marasmius crinis-equi</name>
    <dbReference type="NCBI Taxonomy" id="585013"/>
    <lineage>
        <taxon>Eukaryota</taxon>
        <taxon>Fungi</taxon>
        <taxon>Dikarya</taxon>
        <taxon>Basidiomycota</taxon>
        <taxon>Agaricomycotina</taxon>
        <taxon>Agaricomycetes</taxon>
        <taxon>Agaricomycetidae</taxon>
        <taxon>Agaricales</taxon>
        <taxon>Marasmiineae</taxon>
        <taxon>Marasmiaceae</taxon>
        <taxon>Marasmius</taxon>
    </lineage>
</organism>
<sequence>MMTSFFCLFGCSLLSFLLSKRTPTDWTEWRNLTWGKVCMIAVLFDSWLFTLFAGFLLTGVTVRDETLCSLVSILCIAFVSSSKFFTYAFLVEKVYIVWSNGYRTPRLKSPVYKICLLIQLGYGVVAMPIPVLLGRTSRILDDSSGACLVGFQKYASISIIVYDALQCLFFTFMFCWPLYRSKTMQMSPALRTVAKKTLIGVVLGLTAFTVNMLVFYGLGGHELDWVCITNCVLEVTANALILYWVSSGAPSDSIDHFTRSRSSVTLPTSTVLAGWAVGTPTSTNQNNINVDSQPPAIISLAKIERIKTRHDDGKGRIHAATVNF</sequence>
<evidence type="ECO:0000313" key="3">
    <source>
        <dbReference type="EMBL" id="KAL0566663.1"/>
    </source>
</evidence>
<dbReference type="PANTHER" id="PTHR38848:SF3">
    <property type="entry name" value="G-PROTEIN COUPLED RECEPTORS FAMILY 3 PROFILE DOMAIN-CONTAINING PROTEIN"/>
    <property type="match status" value="1"/>
</dbReference>
<evidence type="ECO:0000313" key="4">
    <source>
        <dbReference type="Proteomes" id="UP001465976"/>
    </source>
</evidence>
<dbReference type="EMBL" id="JBAHYK010001822">
    <property type="protein sequence ID" value="KAL0566663.1"/>
    <property type="molecule type" value="Genomic_DNA"/>
</dbReference>
<evidence type="ECO:0000256" key="2">
    <source>
        <dbReference type="SAM" id="SignalP"/>
    </source>
</evidence>
<comment type="caution">
    <text evidence="3">The sequence shown here is derived from an EMBL/GenBank/DDBJ whole genome shotgun (WGS) entry which is preliminary data.</text>
</comment>
<keyword evidence="4" id="KW-1185">Reference proteome</keyword>
<feature type="transmembrane region" description="Helical" evidence="1">
    <location>
        <begin position="110"/>
        <end position="133"/>
    </location>
</feature>
<keyword evidence="1" id="KW-0472">Membrane</keyword>
<protein>
    <recommendedName>
        <fullName evidence="5">Transmembrane protein</fullName>
    </recommendedName>
</protein>
<evidence type="ECO:0000256" key="1">
    <source>
        <dbReference type="SAM" id="Phobius"/>
    </source>
</evidence>
<feature type="transmembrane region" description="Helical" evidence="1">
    <location>
        <begin position="37"/>
        <end position="60"/>
    </location>
</feature>
<feature type="transmembrane region" description="Helical" evidence="1">
    <location>
        <begin position="67"/>
        <end position="90"/>
    </location>
</feature>
<reference evidence="3 4" key="1">
    <citation type="submission" date="2024-02" db="EMBL/GenBank/DDBJ databases">
        <title>A draft genome for the cacao thread blight pathogen Marasmius crinis-equi.</title>
        <authorList>
            <person name="Cohen S.P."/>
            <person name="Baruah I.K."/>
            <person name="Amoako-Attah I."/>
            <person name="Bukari Y."/>
            <person name="Meinhardt L.W."/>
            <person name="Bailey B.A."/>
        </authorList>
    </citation>
    <scope>NUCLEOTIDE SEQUENCE [LARGE SCALE GENOMIC DNA]</scope>
    <source>
        <strain evidence="3 4">GH-76</strain>
    </source>
</reference>
<gene>
    <name evidence="3" type="ORF">V5O48_015340</name>
</gene>
<feature type="signal peptide" evidence="2">
    <location>
        <begin position="1"/>
        <end position="19"/>
    </location>
</feature>
<feature type="transmembrane region" description="Helical" evidence="1">
    <location>
        <begin position="199"/>
        <end position="218"/>
    </location>
</feature>
<keyword evidence="1" id="KW-1133">Transmembrane helix</keyword>
<name>A0ABR3EUU0_9AGAR</name>
<keyword evidence="1" id="KW-0812">Transmembrane</keyword>
<dbReference type="Proteomes" id="UP001465976">
    <property type="component" value="Unassembled WGS sequence"/>
</dbReference>